<dbReference type="InterPro" id="IPR000914">
    <property type="entry name" value="SBP_5_dom"/>
</dbReference>
<accession>A0A8J3BRV6</accession>
<reference evidence="3" key="2">
    <citation type="submission" date="2020-09" db="EMBL/GenBank/DDBJ databases">
        <authorList>
            <person name="Sun Q."/>
            <person name="Ohkuma M."/>
        </authorList>
    </citation>
    <scope>NUCLEOTIDE SEQUENCE</scope>
    <source>
        <strain evidence="3">JCM 3091</strain>
    </source>
</reference>
<evidence type="ECO:0000313" key="3">
    <source>
        <dbReference type="EMBL" id="GGK41819.1"/>
    </source>
</evidence>
<proteinExistence type="predicted"/>
<dbReference type="PANTHER" id="PTHR30290">
    <property type="entry name" value="PERIPLASMIC BINDING COMPONENT OF ABC TRANSPORTER"/>
    <property type="match status" value="1"/>
</dbReference>
<dbReference type="PROSITE" id="PS51257">
    <property type="entry name" value="PROKAR_LIPOPROTEIN"/>
    <property type="match status" value="1"/>
</dbReference>
<dbReference type="EMBL" id="BMQC01000021">
    <property type="protein sequence ID" value="GGK41819.1"/>
    <property type="molecule type" value="Genomic_DNA"/>
</dbReference>
<evidence type="ECO:0000259" key="2">
    <source>
        <dbReference type="Pfam" id="PF00496"/>
    </source>
</evidence>
<dbReference type="GO" id="GO:0043190">
    <property type="term" value="C:ATP-binding cassette (ABC) transporter complex"/>
    <property type="evidence" value="ECO:0007669"/>
    <property type="project" value="InterPro"/>
</dbReference>
<feature type="chain" id="PRO_5039268959" evidence="1">
    <location>
        <begin position="24"/>
        <end position="518"/>
    </location>
</feature>
<dbReference type="InterPro" id="IPR030678">
    <property type="entry name" value="Peptide/Ni-bd"/>
</dbReference>
<dbReference type="Gene3D" id="3.10.105.10">
    <property type="entry name" value="Dipeptide-binding Protein, Domain 3"/>
    <property type="match status" value="1"/>
</dbReference>
<dbReference type="GO" id="GO:0042597">
    <property type="term" value="C:periplasmic space"/>
    <property type="evidence" value="ECO:0007669"/>
    <property type="project" value="UniProtKB-ARBA"/>
</dbReference>
<name>A0A8J3BRV6_9ACTN</name>
<keyword evidence="4" id="KW-1185">Reference proteome</keyword>
<dbReference type="GO" id="GO:0015833">
    <property type="term" value="P:peptide transport"/>
    <property type="evidence" value="ECO:0007669"/>
    <property type="project" value="TreeGrafter"/>
</dbReference>
<reference evidence="3" key="1">
    <citation type="journal article" date="2014" name="Int. J. Syst. Evol. Microbiol.">
        <title>Complete genome sequence of Corynebacterium casei LMG S-19264T (=DSM 44701T), isolated from a smear-ripened cheese.</title>
        <authorList>
            <consortium name="US DOE Joint Genome Institute (JGI-PGF)"/>
            <person name="Walter F."/>
            <person name="Albersmeier A."/>
            <person name="Kalinowski J."/>
            <person name="Ruckert C."/>
        </authorList>
    </citation>
    <scope>NUCLEOTIDE SEQUENCE</scope>
    <source>
        <strain evidence="3">JCM 3091</strain>
    </source>
</reference>
<dbReference type="GO" id="GO:1904680">
    <property type="term" value="F:peptide transmembrane transporter activity"/>
    <property type="evidence" value="ECO:0007669"/>
    <property type="project" value="TreeGrafter"/>
</dbReference>
<dbReference type="InterPro" id="IPR039424">
    <property type="entry name" value="SBP_5"/>
</dbReference>
<feature type="domain" description="Solute-binding protein family 5" evidence="2">
    <location>
        <begin position="75"/>
        <end position="420"/>
    </location>
</feature>
<dbReference type="PANTHER" id="PTHR30290:SF65">
    <property type="entry name" value="MONOACYL PHOSPHATIDYLINOSITOL TETRAMANNOSIDE-BINDING PROTEIN LPQW-RELATED"/>
    <property type="match status" value="1"/>
</dbReference>
<comment type="caution">
    <text evidence="3">The sequence shown here is derived from an EMBL/GenBank/DDBJ whole genome shotgun (WGS) entry which is preliminary data.</text>
</comment>
<protein>
    <submittedName>
        <fullName evidence="3">ABC transporter substrate-binding protein</fullName>
    </submittedName>
</protein>
<dbReference type="Proteomes" id="UP000662200">
    <property type="component" value="Unassembled WGS sequence"/>
</dbReference>
<gene>
    <name evidence="3" type="ORF">GCM10010124_38290</name>
</gene>
<dbReference type="AlphaFoldDB" id="A0A8J3BRV6"/>
<dbReference type="SUPFAM" id="SSF53850">
    <property type="entry name" value="Periplasmic binding protein-like II"/>
    <property type="match status" value="1"/>
</dbReference>
<dbReference type="Pfam" id="PF00496">
    <property type="entry name" value="SBP_bac_5"/>
    <property type="match status" value="1"/>
</dbReference>
<evidence type="ECO:0000256" key="1">
    <source>
        <dbReference type="SAM" id="SignalP"/>
    </source>
</evidence>
<dbReference type="PIRSF" id="PIRSF002741">
    <property type="entry name" value="MppA"/>
    <property type="match status" value="1"/>
</dbReference>
<sequence length="518" mass="54832">MRWVRLLAAAGVTAVAATGCATAPAGSEGGGGPRTALTIATSFAVSDLDPIESGYWAPEFGYGALLLKPVKGGRLEPWLLAELPRQTAPTTWTLRLRPNLTFQNGHRLDAAAAAAAMTFSLAENASVKPLLPGAKVTASGPDTVTLTTATPTSYVPSLLAHESMFPIVDTATYLPLRKRPAELVAARIWAGPYTVTSLTPEAMTLAPTPGYTVSAPKLQKLTVRFVADAQARILAVQHGEADLALYPPTSAARELEGRSDAVYLSQPAGTAAEGFQLTLNPRTGPLSELPVRRALRDGIDYAQLATQVMNGRYDTAVGFYPAFLPYARRNQNHDPDAAKAALEAAGWRAGADGVRSRAGRRLAVTLLTYPQQPDARTIAVAVQAQLKRVGFDIAIRQVDDINAALKLPTGWDAAVLGNGTLDWTQTDPVTPVIASFTPGGDSNYGGVSDPELTGLVRQLAATTDAATRDRLLGRVQEIVVTERVYGLSLALKRVPAVAAPSLRDYTVPPVALLWVDAF</sequence>
<dbReference type="Gene3D" id="3.40.190.10">
    <property type="entry name" value="Periplasmic binding protein-like II"/>
    <property type="match status" value="1"/>
</dbReference>
<keyword evidence="1" id="KW-0732">Signal</keyword>
<evidence type="ECO:0000313" key="4">
    <source>
        <dbReference type="Proteomes" id="UP000662200"/>
    </source>
</evidence>
<organism evidence="3 4">
    <name type="scientific">Pilimelia terevasa</name>
    <dbReference type="NCBI Taxonomy" id="53372"/>
    <lineage>
        <taxon>Bacteria</taxon>
        <taxon>Bacillati</taxon>
        <taxon>Actinomycetota</taxon>
        <taxon>Actinomycetes</taxon>
        <taxon>Micromonosporales</taxon>
        <taxon>Micromonosporaceae</taxon>
        <taxon>Pilimelia</taxon>
    </lineage>
</organism>
<feature type="signal peptide" evidence="1">
    <location>
        <begin position="1"/>
        <end position="23"/>
    </location>
</feature>